<dbReference type="Gene3D" id="3.40.630.30">
    <property type="match status" value="1"/>
</dbReference>
<dbReference type="GO" id="GO:0016747">
    <property type="term" value="F:acyltransferase activity, transferring groups other than amino-acyl groups"/>
    <property type="evidence" value="ECO:0007669"/>
    <property type="project" value="InterPro"/>
</dbReference>
<dbReference type="EMBL" id="CAJA01000106">
    <property type="protein sequence ID" value="CCH72738.1"/>
    <property type="molecule type" value="Genomic_DNA"/>
</dbReference>
<proteinExistence type="predicted"/>
<dbReference type="InterPro" id="IPR016181">
    <property type="entry name" value="Acyl_CoA_acyltransferase"/>
</dbReference>
<organism evidence="2 3">
    <name type="scientific">Nostocoides australiense Ben110</name>
    <dbReference type="NCBI Taxonomy" id="1193182"/>
    <lineage>
        <taxon>Bacteria</taxon>
        <taxon>Bacillati</taxon>
        <taxon>Actinomycetota</taxon>
        <taxon>Actinomycetes</taxon>
        <taxon>Micrococcales</taxon>
        <taxon>Intrasporangiaceae</taxon>
        <taxon>Nostocoides</taxon>
    </lineage>
</organism>
<evidence type="ECO:0000313" key="2">
    <source>
        <dbReference type="EMBL" id="CCH72738.1"/>
    </source>
</evidence>
<name>W6JTS4_9MICO</name>
<evidence type="ECO:0000259" key="1">
    <source>
        <dbReference type="Pfam" id="PF00583"/>
    </source>
</evidence>
<dbReference type="Pfam" id="PF00583">
    <property type="entry name" value="Acetyltransf_1"/>
    <property type="match status" value="1"/>
</dbReference>
<sequence length="325" mass="35388">MTPEVVAAARVPWTSPAIRSWYSAPSLLAQLADGVRQEVAWVGDEEFGAELRGHVDSASPMPPLAWANRVLDLPDGGWALCGIRFRQRDNARPFVDVVASTAPPTPDGLATIAAAVAPAYDPWHPLALRANLPDPDAIIAAVRGDSRFVGMSVDMYVMAGLVHRLRTRKRDIDDRLRLVPGSPGELAARNAGIYGELYRRDPERARWATPEDADSLADCADEGLLFEVRVHDEPAGVVAAMRWDAHGMCGFSVEELALDAEHREKGLGPVVLQRLLRKLPADDGDALWGTIHRDNIPSLRNALRVGREIVGANMWITPAGWSGMP</sequence>
<dbReference type="AlphaFoldDB" id="W6JTS4"/>
<reference evidence="2 3" key="1">
    <citation type="journal article" date="2013" name="ISME J.">
        <title>A metabolic model for members of the genus Tetrasphaera involved in enhanced biological phosphorus removal.</title>
        <authorList>
            <person name="Kristiansen R."/>
            <person name="Nguyen H.T.T."/>
            <person name="Saunders A.M."/>
            <person name="Nielsen J.L."/>
            <person name="Wimmer R."/>
            <person name="Le V.Q."/>
            <person name="McIlroy S.J."/>
            <person name="Petrovski S."/>
            <person name="Seviour R.J."/>
            <person name="Calteau A."/>
            <person name="Nielsen K.L."/>
            <person name="Nielsen P.H."/>
        </authorList>
    </citation>
    <scope>NUCLEOTIDE SEQUENCE [LARGE SCALE GENOMIC DNA]</scope>
    <source>
        <strain evidence="2 3">Ben110</strain>
    </source>
</reference>
<feature type="domain" description="N-acetyltransferase" evidence="1">
    <location>
        <begin position="203"/>
        <end position="300"/>
    </location>
</feature>
<keyword evidence="3" id="KW-1185">Reference proteome</keyword>
<dbReference type="SUPFAM" id="SSF55729">
    <property type="entry name" value="Acyl-CoA N-acyltransferases (Nat)"/>
    <property type="match status" value="1"/>
</dbReference>
<dbReference type="RefSeq" id="WP_048698216.1">
    <property type="nucleotide sequence ID" value="NZ_HG764815.1"/>
</dbReference>
<gene>
    <name evidence="2" type="ORF">BN11_1940018</name>
</gene>
<dbReference type="STRING" id="1193182.BN11_1940018"/>
<protein>
    <recommendedName>
        <fullName evidence="1">N-acetyltransferase domain-containing protein</fullName>
    </recommendedName>
</protein>
<accession>W6JTS4</accession>
<dbReference type="Proteomes" id="UP000035763">
    <property type="component" value="Unassembled WGS sequence"/>
</dbReference>
<dbReference type="InterPro" id="IPR000182">
    <property type="entry name" value="GNAT_dom"/>
</dbReference>
<dbReference type="OrthoDB" id="4714365at2"/>
<evidence type="ECO:0000313" key="3">
    <source>
        <dbReference type="Proteomes" id="UP000035763"/>
    </source>
</evidence>
<comment type="caution">
    <text evidence="2">The sequence shown here is derived from an EMBL/GenBank/DDBJ whole genome shotgun (WGS) entry which is preliminary data.</text>
</comment>